<reference evidence="3" key="1">
    <citation type="submission" date="2025-08" db="UniProtKB">
        <authorList>
            <consortium name="RefSeq"/>
        </authorList>
    </citation>
    <scope>IDENTIFICATION</scope>
</reference>
<sequence length="276" mass="30854">MNPCRVYRDVPSGNSDQPPTQLLPPVAQPEDEPPAAQPEPPASFEYIESDDEGPEPQVPFDLPWNYEEEPASNQPTPAIRPPQPCDPAPQSPASRPPSPASQPPRPASQLTTPASQPPNPTSTSSHHEESTYTAKQLEAMKDFTLHVTDELGRNGFLRCIQALSKDAMENHEGFSKFKSLAASLKASFQKESLETPSREPLSLDDTLRVPRFTGKGKQKKKKLTPTMHYVLSGAEHREAIKLKEHGKQKEEKEKLARKTTREDKAREKREDLKKKR</sequence>
<feature type="compositionally biased region" description="Pro residues" evidence="1">
    <location>
        <begin position="78"/>
        <end position="106"/>
    </location>
</feature>
<dbReference type="GeneID" id="106013172"/>
<evidence type="ECO:0000313" key="2">
    <source>
        <dbReference type="Proteomes" id="UP000694888"/>
    </source>
</evidence>
<organism evidence="2 3">
    <name type="scientific">Aplysia californica</name>
    <name type="common">California sea hare</name>
    <dbReference type="NCBI Taxonomy" id="6500"/>
    <lineage>
        <taxon>Eukaryota</taxon>
        <taxon>Metazoa</taxon>
        <taxon>Spiralia</taxon>
        <taxon>Lophotrochozoa</taxon>
        <taxon>Mollusca</taxon>
        <taxon>Gastropoda</taxon>
        <taxon>Heterobranchia</taxon>
        <taxon>Euthyneura</taxon>
        <taxon>Tectipleura</taxon>
        <taxon>Aplysiida</taxon>
        <taxon>Aplysioidea</taxon>
        <taxon>Aplysiidae</taxon>
        <taxon>Aplysia</taxon>
    </lineage>
</organism>
<gene>
    <name evidence="3" type="primary">LOC106013172</name>
</gene>
<name>A0ABM1A9X6_APLCA</name>
<feature type="region of interest" description="Disordered" evidence="1">
    <location>
        <begin position="191"/>
        <end position="276"/>
    </location>
</feature>
<dbReference type="Proteomes" id="UP000694888">
    <property type="component" value="Unplaced"/>
</dbReference>
<evidence type="ECO:0000313" key="3">
    <source>
        <dbReference type="RefSeq" id="XP_012943646.1"/>
    </source>
</evidence>
<proteinExistence type="predicted"/>
<keyword evidence="2" id="KW-1185">Reference proteome</keyword>
<feature type="compositionally biased region" description="Basic residues" evidence="1">
    <location>
        <begin position="214"/>
        <end position="223"/>
    </location>
</feature>
<evidence type="ECO:0000256" key="1">
    <source>
        <dbReference type="SAM" id="MobiDB-lite"/>
    </source>
</evidence>
<protein>
    <submittedName>
        <fullName evidence="3">Swi5-dependent recombination DNA repair protein 1 homolog</fullName>
    </submittedName>
</protein>
<feature type="region of interest" description="Disordered" evidence="1">
    <location>
        <begin position="1"/>
        <end position="135"/>
    </location>
</feature>
<accession>A0ABM1A9X6</accession>
<dbReference type="RefSeq" id="XP_012943646.1">
    <property type="nucleotide sequence ID" value="XM_013088192.1"/>
</dbReference>
<feature type="compositionally biased region" description="Basic and acidic residues" evidence="1">
    <location>
        <begin position="234"/>
        <end position="276"/>
    </location>
</feature>